<dbReference type="Proteomes" id="UP000663881">
    <property type="component" value="Unassembled WGS sequence"/>
</dbReference>
<evidence type="ECO:0000313" key="2">
    <source>
        <dbReference type="Proteomes" id="UP000663881"/>
    </source>
</evidence>
<feature type="non-terminal residue" evidence="1">
    <location>
        <position position="1"/>
    </location>
</feature>
<accession>A0A820DFM8</accession>
<dbReference type="EMBL" id="CAJOAY010011085">
    <property type="protein sequence ID" value="CAF4231468.1"/>
    <property type="molecule type" value="Genomic_DNA"/>
</dbReference>
<protein>
    <recommendedName>
        <fullName evidence="3">Peptidase S1 domain-containing protein</fullName>
    </recommendedName>
</protein>
<evidence type="ECO:0008006" key="3">
    <source>
        <dbReference type="Google" id="ProtNLM"/>
    </source>
</evidence>
<gene>
    <name evidence="1" type="ORF">OKA104_LOCUS42582</name>
</gene>
<dbReference type="InterPro" id="IPR009003">
    <property type="entry name" value="Peptidase_S1_PA"/>
</dbReference>
<evidence type="ECO:0000313" key="1">
    <source>
        <dbReference type="EMBL" id="CAF4231468.1"/>
    </source>
</evidence>
<dbReference type="SUPFAM" id="SSF50494">
    <property type="entry name" value="Trypsin-like serine proteases"/>
    <property type="match status" value="1"/>
</dbReference>
<dbReference type="AlphaFoldDB" id="A0A820DFM8"/>
<dbReference type="InterPro" id="IPR043504">
    <property type="entry name" value="Peptidase_S1_PA_chymotrypsin"/>
</dbReference>
<dbReference type="Gene3D" id="2.40.10.10">
    <property type="entry name" value="Trypsin-like serine proteases"/>
    <property type="match status" value="2"/>
</dbReference>
<comment type="caution">
    <text evidence="1">The sequence shown here is derived from an EMBL/GenBank/DDBJ whole genome shotgun (WGS) entry which is preliminary data.</text>
</comment>
<sequence length="137" mass="14879">ASFVSGIIYNCNRTADCGCSRSNANVYKIVGGEDSYPLSWGWAVSLQLNCYDNITNVHDIAVLLLNESLPISNEMNTARICLPRLETSDRNVTYPVNSASLVSIGWGLLKSDAPEIASDQHLQQVTVASVSVDDPRC</sequence>
<reference evidence="1" key="1">
    <citation type="submission" date="2021-02" db="EMBL/GenBank/DDBJ databases">
        <authorList>
            <person name="Nowell W R."/>
        </authorList>
    </citation>
    <scope>NUCLEOTIDE SEQUENCE</scope>
</reference>
<feature type="non-terminal residue" evidence="1">
    <location>
        <position position="137"/>
    </location>
</feature>
<name>A0A820DFM8_9BILA</name>
<organism evidence="1 2">
    <name type="scientific">Adineta steineri</name>
    <dbReference type="NCBI Taxonomy" id="433720"/>
    <lineage>
        <taxon>Eukaryota</taxon>
        <taxon>Metazoa</taxon>
        <taxon>Spiralia</taxon>
        <taxon>Gnathifera</taxon>
        <taxon>Rotifera</taxon>
        <taxon>Eurotatoria</taxon>
        <taxon>Bdelloidea</taxon>
        <taxon>Adinetida</taxon>
        <taxon>Adinetidae</taxon>
        <taxon>Adineta</taxon>
    </lineage>
</organism>
<proteinExistence type="predicted"/>